<dbReference type="Pfam" id="PF03466">
    <property type="entry name" value="LysR_substrate"/>
    <property type="match status" value="1"/>
</dbReference>
<evidence type="ECO:0000256" key="1">
    <source>
        <dbReference type="ARBA" id="ARBA00009437"/>
    </source>
</evidence>
<protein>
    <recommendedName>
        <fullName evidence="5">HTH lysR-type domain-containing protein</fullName>
    </recommendedName>
</protein>
<keyword evidence="3" id="KW-0238">DNA-binding</keyword>
<comment type="similarity">
    <text evidence="1">Belongs to the LysR transcriptional regulatory family.</text>
</comment>
<dbReference type="InterPro" id="IPR036388">
    <property type="entry name" value="WH-like_DNA-bd_sf"/>
</dbReference>
<accession>A0A2I2L1Q6</accession>
<dbReference type="Gene3D" id="1.10.10.10">
    <property type="entry name" value="Winged helix-like DNA-binding domain superfamily/Winged helix DNA-binding domain"/>
    <property type="match status" value="1"/>
</dbReference>
<dbReference type="RefSeq" id="WP_101836070.1">
    <property type="nucleotide sequence ID" value="NZ_FZMO01000552.1"/>
</dbReference>
<dbReference type="InterPro" id="IPR000847">
    <property type="entry name" value="LysR_HTH_N"/>
</dbReference>
<dbReference type="OrthoDB" id="3176554at2"/>
<evidence type="ECO:0000259" key="5">
    <source>
        <dbReference type="PROSITE" id="PS50931"/>
    </source>
</evidence>
<name>A0A2I2L1Q6_9ACTN</name>
<dbReference type="Pfam" id="PF00126">
    <property type="entry name" value="HTH_1"/>
    <property type="match status" value="1"/>
</dbReference>
<dbReference type="FunFam" id="1.10.10.10:FF:000001">
    <property type="entry name" value="LysR family transcriptional regulator"/>
    <property type="match status" value="1"/>
</dbReference>
<dbReference type="GO" id="GO:0003700">
    <property type="term" value="F:DNA-binding transcription factor activity"/>
    <property type="evidence" value="ECO:0007669"/>
    <property type="project" value="InterPro"/>
</dbReference>
<feature type="domain" description="HTH lysR-type" evidence="5">
    <location>
        <begin position="1"/>
        <end position="58"/>
    </location>
</feature>
<dbReference type="SUPFAM" id="SSF46785">
    <property type="entry name" value="Winged helix' DNA-binding domain"/>
    <property type="match status" value="1"/>
</dbReference>
<proteinExistence type="inferred from homology"/>
<dbReference type="Gene3D" id="3.40.190.10">
    <property type="entry name" value="Periplasmic binding protein-like II"/>
    <property type="match status" value="2"/>
</dbReference>
<dbReference type="InterPro" id="IPR005119">
    <property type="entry name" value="LysR_subst-bd"/>
</dbReference>
<organism evidence="6 7">
    <name type="scientific">Frankia canadensis</name>
    <dbReference type="NCBI Taxonomy" id="1836972"/>
    <lineage>
        <taxon>Bacteria</taxon>
        <taxon>Bacillati</taxon>
        <taxon>Actinomycetota</taxon>
        <taxon>Actinomycetes</taxon>
        <taxon>Frankiales</taxon>
        <taxon>Frankiaceae</taxon>
        <taxon>Frankia</taxon>
    </lineage>
</organism>
<evidence type="ECO:0000313" key="6">
    <source>
        <dbReference type="EMBL" id="SNQ51866.1"/>
    </source>
</evidence>
<keyword evidence="4" id="KW-0804">Transcription</keyword>
<sequence length="298" mass="32294">MELRQLRYFVTVAEEQHFGHAAARLNIGQPAVSQQVRRLERELGVELFDRSPRHVRLTAAGEVLLPEARAVLAAEDRALAVAARLANEYTGTLRLGTSRGLGGRLEIVLEQIRHRAPHLAVELVGEPTQQRLDRVAAGTLDATFVRGTTTGPAHRAIPVWQEPLVVALPARHELGRRSDVALADLAHLPLGLVPRRRNPVLVDLVIRACHDAGFQPVPSPLTGTLEDTLATIGSGAPLWTVLYAAHARQLRASRVSFRPVRGRPLSMTTALWVRAAAPTQVLPLLLGACAAAASHHDS</sequence>
<keyword evidence="7" id="KW-1185">Reference proteome</keyword>
<dbReference type="Proteomes" id="UP000234331">
    <property type="component" value="Unassembled WGS sequence"/>
</dbReference>
<dbReference type="CDD" id="cd08414">
    <property type="entry name" value="PBP2_LTTR_aromatics_like"/>
    <property type="match status" value="1"/>
</dbReference>
<evidence type="ECO:0000256" key="3">
    <source>
        <dbReference type="ARBA" id="ARBA00023125"/>
    </source>
</evidence>
<dbReference type="PANTHER" id="PTHR30346:SF0">
    <property type="entry name" value="HCA OPERON TRANSCRIPTIONAL ACTIVATOR HCAR"/>
    <property type="match status" value="1"/>
</dbReference>
<dbReference type="PANTHER" id="PTHR30346">
    <property type="entry name" value="TRANSCRIPTIONAL DUAL REGULATOR HCAR-RELATED"/>
    <property type="match status" value="1"/>
</dbReference>
<dbReference type="GO" id="GO:0032993">
    <property type="term" value="C:protein-DNA complex"/>
    <property type="evidence" value="ECO:0007669"/>
    <property type="project" value="TreeGrafter"/>
</dbReference>
<dbReference type="PRINTS" id="PR00039">
    <property type="entry name" value="HTHLYSR"/>
</dbReference>
<reference evidence="6 7" key="1">
    <citation type="submission" date="2017-06" db="EMBL/GenBank/DDBJ databases">
        <authorList>
            <person name="Kim H.J."/>
            <person name="Triplett B.A."/>
        </authorList>
    </citation>
    <scope>NUCLEOTIDE SEQUENCE [LARGE SCALE GENOMIC DNA]</scope>
    <source>
        <strain evidence="6">FRACA_ARgP5</strain>
    </source>
</reference>
<keyword evidence="2" id="KW-0805">Transcription regulation</keyword>
<evidence type="ECO:0000256" key="4">
    <source>
        <dbReference type="ARBA" id="ARBA00023163"/>
    </source>
</evidence>
<dbReference type="EMBL" id="FZMO01000552">
    <property type="protein sequence ID" value="SNQ51866.1"/>
    <property type="molecule type" value="Genomic_DNA"/>
</dbReference>
<dbReference type="InterPro" id="IPR036390">
    <property type="entry name" value="WH_DNA-bd_sf"/>
</dbReference>
<dbReference type="GO" id="GO:0003677">
    <property type="term" value="F:DNA binding"/>
    <property type="evidence" value="ECO:0007669"/>
    <property type="project" value="UniProtKB-KW"/>
</dbReference>
<dbReference type="PROSITE" id="PS50931">
    <property type="entry name" value="HTH_LYSR"/>
    <property type="match status" value="1"/>
</dbReference>
<evidence type="ECO:0000256" key="2">
    <source>
        <dbReference type="ARBA" id="ARBA00023015"/>
    </source>
</evidence>
<gene>
    <name evidence="6" type="ORF">FRACA_840004</name>
</gene>
<dbReference type="SUPFAM" id="SSF53850">
    <property type="entry name" value="Periplasmic binding protein-like II"/>
    <property type="match status" value="1"/>
</dbReference>
<evidence type="ECO:0000313" key="7">
    <source>
        <dbReference type="Proteomes" id="UP000234331"/>
    </source>
</evidence>
<dbReference type="AlphaFoldDB" id="A0A2I2L1Q6"/>